<keyword evidence="1" id="KW-1133">Transmembrane helix</keyword>
<feature type="transmembrane region" description="Helical" evidence="1">
    <location>
        <begin position="152"/>
        <end position="174"/>
    </location>
</feature>
<keyword evidence="1" id="KW-0472">Membrane</keyword>
<feature type="transmembrane region" description="Helical" evidence="1">
    <location>
        <begin position="6"/>
        <end position="26"/>
    </location>
</feature>
<evidence type="ECO:0000313" key="3">
    <source>
        <dbReference type="Proteomes" id="UP000477680"/>
    </source>
</evidence>
<feature type="transmembrane region" description="Helical" evidence="1">
    <location>
        <begin position="329"/>
        <end position="348"/>
    </location>
</feature>
<gene>
    <name evidence="2" type="ORF">G3T16_06410</name>
</gene>
<feature type="transmembrane region" description="Helical" evidence="1">
    <location>
        <begin position="35"/>
        <end position="54"/>
    </location>
</feature>
<sequence length="382" mass="38953">MPLIHADQTFALSAAMMAIVAFGLWAERQAWGRKLGGPLVLLALAMCAANLGVIPHQAPVYDSIAGLLVPMAIPLLLLRADFRTILSEAGTMLKAFAVAVCATVIGAVVAAAVVDMGAMEAKIAGTLVASYIGGSLNFVATAEAVGLQDSSIYVAALSADVVGAVLFLMLLMLLPASALVRRWLPSAFIGDPGAPTAEADSVQAPAVVSPTFHLPSIANGIALSLIICGLSSALSAVLGMESLFILLVTALSLLVANLARPLARHISAEFEVGTLFMYVFFAVIGAGANLGTVLGSALPIVLFAAVMVLVHLVIIVTVGRLLRLDLAEVMIASNACILGPPAAAALAASKGWRPLVAPGMLVGILGYAIATFIGISLTSLLG</sequence>
<feature type="transmembrane region" description="Helical" evidence="1">
    <location>
        <begin position="360"/>
        <end position="381"/>
    </location>
</feature>
<name>A0A6C0U276_9GAMM</name>
<dbReference type="InterPro" id="IPR008537">
    <property type="entry name" value="DUF819"/>
</dbReference>
<proteinExistence type="predicted"/>
<dbReference type="RefSeq" id="WP_163494330.1">
    <property type="nucleotide sequence ID" value="NZ_CP048711.1"/>
</dbReference>
<organism evidence="2 3">
    <name type="scientific">Kineobactrum salinum</name>
    <dbReference type="NCBI Taxonomy" id="2708301"/>
    <lineage>
        <taxon>Bacteria</taxon>
        <taxon>Pseudomonadati</taxon>
        <taxon>Pseudomonadota</taxon>
        <taxon>Gammaproteobacteria</taxon>
        <taxon>Cellvibrionales</taxon>
        <taxon>Halieaceae</taxon>
        <taxon>Kineobactrum</taxon>
    </lineage>
</organism>
<feature type="transmembrane region" description="Helical" evidence="1">
    <location>
        <begin position="243"/>
        <end position="263"/>
    </location>
</feature>
<dbReference type="EMBL" id="CP048711">
    <property type="protein sequence ID" value="QIB65087.1"/>
    <property type="molecule type" value="Genomic_DNA"/>
</dbReference>
<dbReference type="Pfam" id="PF05684">
    <property type="entry name" value="DUF819"/>
    <property type="match status" value="1"/>
</dbReference>
<dbReference type="PANTHER" id="PTHR34289">
    <property type="entry name" value="PROTEIN, PUTATIVE (DUF819)-RELATED"/>
    <property type="match status" value="1"/>
</dbReference>
<dbReference type="KEGG" id="kim:G3T16_06410"/>
<dbReference type="PANTHER" id="PTHR34289:SF8">
    <property type="entry name" value="DUF819 DOMAIN-CONTAINING PROTEIN"/>
    <property type="match status" value="1"/>
</dbReference>
<dbReference type="Proteomes" id="UP000477680">
    <property type="component" value="Chromosome"/>
</dbReference>
<keyword evidence="1" id="KW-0812">Transmembrane</keyword>
<accession>A0A6C0U276</accession>
<evidence type="ECO:0000313" key="2">
    <source>
        <dbReference type="EMBL" id="QIB65087.1"/>
    </source>
</evidence>
<feature type="transmembrane region" description="Helical" evidence="1">
    <location>
        <begin position="300"/>
        <end position="322"/>
    </location>
</feature>
<feature type="transmembrane region" description="Helical" evidence="1">
    <location>
        <begin position="92"/>
        <end position="114"/>
    </location>
</feature>
<feature type="transmembrane region" description="Helical" evidence="1">
    <location>
        <begin position="217"/>
        <end position="237"/>
    </location>
</feature>
<keyword evidence="3" id="KW-1185">Reference proteome</keyword>
<feature type="transmembrane region" description="Helical" evidence="1">
    <location>
        <begin position="60"/>
        <end position="80"/>
    </location>
</feature>
<feature type="transmembrane region" description="Helical" evidence="1">
    <location>
        <begin position="275"/>
        <end position="294"/>
    </location>
</feature>
<evidence type="ECO:0000256" key="1">
    <source>
        <dbReference type="SAM" id="Phobius"/>
    </source>
</evidence>
<dbReference type="AlphaFoldDB" id="A0A6C0U276"/>
<reference evidence="2 3" key="1">
    <citation type="submission" date="2020-02" db="EMBL/GenBank/DDBJ databases">
        <title>Genome sequencing for Kineobactrum sp. M2.</title>
        <authorList>
            <person name="Park S.-J."/>
        </authorList>
    </citation>
    <scope>NUCLEOTIDE SEQUENCE [LARGE SCALE GENOMIC DNA]</scope>
    <source>
        <strain evidence="2 3">M2</strain>
    </source>
</reference>
<protein>
    <submittedName>
        <fullName evidence="2">DUF819 family protein</fullName>
    </submittedName>
</protein>